<organism evidence="2 3">
    <name type="scientific">Helianthus annuus</name>
    <name type="common">Common sunflower</name>
    <dbReference type="NCBI Taxonomy" id="4232"/>
    <lineage>
        <taxon>Eukaryota</taxon>
        <taxon>Viridiplantae</taxon>
        <taxon>Streptophyta</taxon>
        <taxon>Embryophyta</taxon>
        <taxon>Tracheophyta</taxon>
        <taxon>Spermatophyta</taxon>
        <taxon>Magnoliopsida</taxon>
        <taxon>eudicotyledons</taxon>
        <taxon>Gunneridae</taxon>
        <taxon>Pentapetalae</taxon>
        <taxon>asterids</taxon>
        <taxon>campanulids</taxon>
        <taxon>Asterales</taxon>
        <taxon>Asteraceae</taxon>
        <taxon>Asteroideae</taxon>
        <taxon>Heliantheae alliance</taxon>
        <taxon>Heliantheae</taxon>
        <taxon>Helianthus</taxon>
    </lineage>
</organism>
<dbReference type="InterPro" id="IPR026960">
    <property type="entry name" value="RVT-Znf"/>
</dbReference>
<dbReference type="AlphaFoldDB" id="A0A9K3NQ49"/>
<accession>A0A9K3NQ49</accession>
<reference evidence="2" key="2">
    <citation type="submission" date="2020-06" db="EMBL/GenBank/DDBJ databases">
        <title>Helianthus annuus Genome sequencing and assembly Release 2.</title>
        <authorList>
            <person name="Gouzy J."/>
            <person name="Langlade N."/>
            <person name="Munos S."/>
        </authorList>
    </citation>
    <scope>NUCLEOTIDE SEQUENCE</scope>
    <source>
        <tissue evidence="2">Leaves</tissue>
    </source>
</reference>
<reference evidence="2" key="1">
    <citation type="journal article" date="2017" name="Nature">
        <title>The sunflower genome provides insights into oil metabolism, flowering and Asterid evolution.</title>
        <authorList>
            <person name="Badouin H."/>
            <person name="Gouzy J."/>
            <person name="Grassa C.J."/>
            <person name="Murat F."/>
            <person name="Staton S.E."/>
            <person name="Cottret L."/>
            <person name="Lelandais-Briere C."/>
            <person name="Owens G.L."/>
            <person name="Carrere S."/>
            <person name="Mayjonade B."/>
            <person name="Legrand L."/>
            <person name="Gill N."/>
            <person name="Kane N.C."/>
            <person name="Bowers J.E."/>
            <person name="Hubner S."/>
            <person name="Bellec A."/>
            <person name="Berard A."/>
            <person name="Berges H."/>
            <person name="Blanchet N."/>
            <person name="Boniface M.C."/>
            <person name="Brunel D."/>
            <person name="Catrice O."/>
            <person name="Chaidir N."/>
            <person name="Claudel C."/>
            <person name="Donnadieu C."/>
            <person name="Faraut T."/>
            <person name="Fievet G."/>
            <person name="Helmstetter N."/>
            <person name="King M."/>
            <person name="Knapp S.J."/>
            <person name="Lai Z."/>
            <person name="Le Paslier M.C."/>
            <person name="Lippi Y."/>
            <person name="Lorenzon L."/>
            <person name="Mandel J.R."/>
            <person name="Marage G."/>
            <person name="Marchand G."/>
            <person name="Marquand E."/>
            <person name="Bret-Mestries E."/>
            <person name="Morien E."/>
            <person name="Nambeesan S."/>
            <person name="Nguyen T."/>
            <person name="Pegot-Espagnet P."/>
            <person name="Pouilly N."/>
            <person name="Raftis F."/>
            <person name="Sallet E."/>
            <person name="Schiex T."/>
            <person name="Thomas J."/>
            <person name="Vandecasteele C."/>
            <person name="Vares D."/>
            <person name="Vear F."/>
            <person name="Vautrin S."/>
            <person name="Crespi M."/>
            <person name="Mangin B."/>
            <person name="Burke J.M."/>
            <person name="Salse J."/>
            <person name="Munos S."/>
            <person name="Vincourt P."/>
            <person name="Rieseberg L.H."/>
            <person name="Langlade N.B."/>
        </authorList>
    </citation>
    <scope>NUCLEOTIDE SEQUENCE</scope>
    <source>
        <tissue evidence="2">Leaves</tissue>
    </source>
</reference>
<protein>
    <submittedName>
        <fullName evidence="2">Reverse transcriptase zinc-binding domain-containing protein</fullName>
    </submittedName>
</protein>
<name>A0A9K3NQ49_HELAN</name>
<evidence type="ECO:0000313" key="3">
    <source>
        <dbReference type="Proteomes" id="UP000215914"/>
    </source>
</evidence>
<proteinExistence type="predicted"/>
<dbReference type="EMBL" id="MNCJ02000320">
    <property type="protein sequence ID" value="KAF5807368.1"/>
    <property type="molecule type" value="Genomic_DNA"/>
</dbReference>
<dbReference type="Proteomes" id="UP000215914">
    <property type="component" value="Unassembled WGS sequence"/>
</dbReference>
<evidence type="ECO:0000259" key="1">
    <source>
        <dbReference type="Pfam" id="PF13966"/>
    </source>
</evidence>
<feature type="domain" description="Reverse transcriptase zinc-binding" evidence="1">
    <location>
        <begin position="59"/>
        <end position="144"/>
    </location>
</feature>
<evidence type="ECO:0000313" key="2">
    <source>
        <dbReference type="EMBL" id="KAF5807368.1"/>
    </source>
</evidence>
<sequence>MDRCIRMGQILSFDWKWKGQPGSGDMLSEFMNLLSLLSNYHFDSREDQWAWNINGATEFSVSMVKKELMKEDNNSSGSGFEWNLWAPIKVNLFVWRLLLDRISTAYNLYKRGIIHQMVDCKLCGDSPETTDHMVTSCYIASVVWQRVGAWCKLPPIFLFSTKDVMEIHTQAGGTDQRKKTINVILMVSLWSIWKARNKAIFEDEQVEPGKITGEMKSLSILWVKYRSKICNLDWIRWLNFDL</sequence>
<keyword evidence="3" id="KW-1185">Reference proteome</keyword>
<dbReference type="Gramene" id="mRNA:HanXRQr2_Chr05g0232861">
    <property type="protein sequence ID" value="CDS:HanXRQr2_Chr05g0232861.1"/>
    <property type="gene ID" value="HanXRQr2_Chr05g0232861"/>
</dbReference>
<dbReference type="GO" id="GO:0003964">
    <property type="term" value="F:RNA-directed DNA polymerase activity"/>
    <property type="evidence" value="ECO:0007669"/>
    <property type="project" value="UniProtKB-KW"/>
</dbReference>
<gene>
    <name evidence="2" type="ORF">HanXRQr2_Chr05g0232861</name>
</gene>
<dbReference type="PANTHER" id="PTHR33116:SF78">
    <property type="entry name" value="OS12G0587133 PROTEIN"/>
    <property type="match status" value="1"/>
</dbReference>
<dbReference type="Pfam" id="PF13966">
    <property type="entry name" value="zf-RVT"/>
    <property type="match status" value="1"/>
</dbReference>
<keyword evidence="2" id="KW-0808">Transferase</keyword>
<keyword evidence="2" id="KW-0695">RNA-directed DNA polymerase</keyword>
<comment type="caution">
    <text evidence="2">The sequence shown here is derived from an EMBL/GenBank/DDBJ whole genome shotgun (WGS) entry which is preliminary data.</text>
</comment>
<dbReference type="PANTHER" id="PTHR33116">
    <property type="entry name" value="REVERSE TRANSCRIPTASE ZINC-BINDING DOMAIN-CONTAINING PROTEIN-RELATED-RELATED"/>
    <property type="match status" value="1"/>
</dbReference>
<keyword evidence="2" id="KW-0548">Nucleotidyltransferase</keyword>